<dbReference type="GO" id="GO:0009252">
    <property type="term" value="P:peptidoglycan biosynthetic process"/>
    <property type="evidence" value="ECO:0007669"/>
    <property type="project" value="UniProtKB-UniRule"/>
</dbReference>
<dbReference type="PRINTS" id="PR01806">
    <property type="entry name" value="VIRFACTRMVIN"/>
</dbReference>
<dbReference type="InterPro" id="IPR051050">
    <property type="entry name" value="Lipid_II_flippase_MurJ/MviN"/>
</dbReference>
<feature type="transmembrane region" description="Helical" evidence="8">
    <location>
        <begin position="152"/>
        <end position="170"/>
    </location>
</feature>
<evidence type="ECO:0000256" key="8">
    <source>
        <dbReference type="HAMAP-Rule" id="MF_02078"/>
    </source>
</evidence>
<comment type="function">
    <text evidence="8 9">Involved in peptidoglycan biosynthesis. Transports lipid-linked peptidoglycan precursors from the inner to the outer leaflet of the cytoplasmic membrane.</text>
</comment>
<gene>
    <name evidence="8 10" type="primary">murJ</name>
    <name evidence="10" type="ORF">JW984_01955</name>
</gene>
<keyword evidence="3 8" id="KW-0812">Transmembrane</keyword>
<dbReference type="EMBL" id="JAFGIX010000009">
    <property type="protein sequence ID" value="MBN1571941.1"/>
    <property type="molecule type" value="Genomic_DNA"/>
</dbReference>
<dbReference type="GO" id="GO:0008360">
    <property type="term" value="P:regulation of cell shape"/>
    <property type="evidence" value="ECO:0007669"/>
    <property type="project" value="UniProtKB-UniRule"/>
</dbReference>
<keyword evidence="2 8" id="KW-1003">Cell membrane</keyword>
<keyword evidence="5 8" id="KW-0573">Peptidoglycan synthesis</keyword>
<comment type="subcellular location">
    <subcellularLocation>
        <location evidence="1 8">Cell membrane</location>
        <topology evidence="1 8">Multi-pass membrane protein</topology>
    </subcellularLocation>
</comment>
<dbReference type="Pfam" id="PF03023">
    <property type="entry name" value="MurJ"/>
    <property type="match status" value="1"/>
</dbReference>
<feature type="transmembrane region" description="Helical" evidence="8">
    <location>
        <begin position="249"/>
        <end position="273"/>
    </location>
</feature>
<evidence type="ECO:0000256" key="1">
    <source>
        <dbReference type="ARBA" id="ARBA00004651"/>
    </source>
</evidence>
<organism evidence="10 11">
    <name type="scientific">Candidatus Zymogenus saltonus</name>
    <dbReference type="NCBI Taxonomy" id="2844893"/>
    <lineage>
        <taxon>Bacteria</taxon>
        <taxon>Deltaproteobacteria</taxon>
        <taxon>Candidatus Zymogenia</taxon>
        <taxon>Candidatus Zymogeniales</taxon>
        <taxon>Candidatus Zymogenaceae</taxon>
        <taxon>Candidatus Zymogenus</taxon>
    </lineage>
</organism>
<comment type="similarity">
    <text evidence="8 9">Belongs to the MurJ/MviN family.</text>
</comment>
<feature type="transmembrane region" description="Helical" evidence="8">
    <location>
        <begin position="207"/>
        <end position="228"/>
    </location>
</feature>
<evidence type="ECO:0000256" key="4">
    <source>
        <dbReference type="ARBA" id="ARBA00022960"/>
    </source>
</evidence>
<feature type="transmembrane region" description="Helical" evidence="8">
    <location>
        <begin position="293"/>
        <end position="311"/>
    </location>
</feature>
<keyword evidence="6 8" id="KW-1133">Transmembrane helix</keyword>
<feature type="transmembrane region" description="Helical" evidence="8">
    <location>
        <begin position="403"/>
        <end position="421"/>
    </location>
</feature>
<feature type="transmembrane region" description="Helical" evidence="8">
    <location>
        <begin position="372"/>
        <end position="396"/>
    </location>
</feature>
<dbReference type="GO" id="GO:0005886">
    <property type="term" value="C:plasma membrane"/>
    <property type="evidence" value="ECO:0007669"/>
    <property type="project" value="UniProtKB-SubCell"/>
</dbReference>
<feature type="transmembrane region" description="Helical" evidence="8">
    <location>
        <begin position="109"/>
        <end position="132"/>
    </location>
</feature>
<evidence type="ECO:0000313" key="10">
    <source>
        <dbReference type="EMBL" id="MBN1571941.1"/>
    </source>
</evidence>
<evidence type="ECO:0000256" key="6">
    <source>
        <dbReference type="ARBA" id="ARBA00022989"/>
    </source>
</evidence>
<protein>
    <recommendedName>
        <fullName evidence="8">Probable lipid II flippase MurJ</fullName>
    </recommendedName>
</protein>
<name>A0A9D8KA00_9DELT</name>
<comment type="caution">
    <text evidence="10">The sequence shown here is derived from an EMBL/GenBank/DDBJ whole genome shotgun (WGS) entry which is preliminary data.</text>
</comment>
<evidence type="ECO:0000256" key="9">
    <source>
        <dbReference type="PIRNR" id="PIRNR002869"/>
    </source>
</evidence>
<dbReference type="InterPro" id="IPR004268">
    <property type="entry name" value="MurJ"/>
</dbReference>
<evidence type="ECO:0000256" key="2">
    <source>
        <dbReference type="ARBA" id="ARBA00022475"/>
    </source>
</evidence>
<feature type="transmembrane region" description="Helical" evidence="8">
    <location>
        <begin position="497"/>
        <end position="517"/>
    </location>
</feature>
<dbReference type="GO" id="GO:0015648">
    <property type="term" value="F:lipid-linked peptidoglycan transporter activity"/>
    <property type="evidence" value="ECO:0007669"/>
    <property type="project" value="UniProtKB-UniRule"/>
</dbReference>
<keyword evidence="8 9" id="KW-0813">Transport</keyword>
<keyword evidence="8 9" id="KW-0961">Cell wall biogenesis/degradation</keyword>
<evidence type="ECO:0000313" key="11">
    <source>
        <dbReference type="Proteomes" id="UP000809273"/>
    </source>
</evidence>
<feature type="transmembrane region" description="Helical" evidence="8">
    <location>
        <begin position="460"/>
        <end position="482"/>
    </location>
</feature>
<feature type="transmembrane region" description="Helical" evidence="8">
    <location>
        <begin position="48"/>
        <end position="70"/>
    </location>
</feature>
<dbReference type="PANTHER" id="PTHR47019:SF1">
    <property type="entry name" value="LIPID II FLIPPASE MURJ"/>
    <property type="match status" value="1"/>
</dbReference>
<sequence>MSRKNVEESFEKLSGDGENSRIIRAAGVVGTATLGSRILGFVRDMVTAFFFGTGNAADAFFVAFTIPNLLRRLFAEGTMTVSFVPIFTDYIVNEGKEEAFRVARITMTILSIVLVFTVLIGIVFSPEIVFLFAPGFKGDPQKWGLTVDLTRIMFPFILFVSFTALAMGVLNSMGHFLAPASAPILLNVAMIGSMFLISPLMKRPIVGLAWGVIIGGLLQVLLQIGPLLKRGVTFRPSLDYKHPAVKMMLKLMLPAIFGASIYQLNVVVIRFLASFLESGSVSYLYYADRLTQFPLGIFAVAIGTAVLPSMSKMAATGRIDDLKRSFTDSLSMTLFITVPASVGLIVLRVPIISLLFYRGEFDYSSVVATADALLYFSIGLPAVSGVRVMANAFYALKDTATPVKIGAMSIALNIILCILLMEPLKHGGLALAVSAAAFLNAFLLLYVFRRREGRLRLRRLFVSLVKTGIACVAMGASSMFVASFCDWGLKGQNLNKLVFMTLAIVFGIIVYIAATYLMGSRELKGIAGPIKRKLKTGS</sequence>
<feature type="transmembrane region" description="Helical" evidence="8">
    <location>
        <begin position="427"/>
        <end position="448"/>
    </location>
</feature>
<dbReference type="CDD" id="cd13123">
    <property type="entry name" value="MATE_MurJ_like"/>
    <property type="match status" value="1"/>
</dbReference>
<comment type="pathway">
    <text evidence="8">Cell wall biogenesis; peptidoglycan biosynthesis.</text>
</comment>
<dbReference type="AlphaFoldDB" id="A0A9D8KA00"/>
<reference evidence="10" key="2">
    <citation type="submission" date="2021-01" db="EMBL/GenBank/DDBJ databases">
        <authorList>
            <person name="Hahn C.R."/>
            <person name="Youssef N.H."/>
            <person name="Elshahed M."/>
        </authorList>
    </citation>
    <scope>NUCLEOTIDE SEQUENCE</scope>
    <source>
        <strain evidence="10">Zod_Metabat.24</strain>
    </source>
</reference>
<keyword evidence="4 8" id="KW-0133">Cell shape</keyword>
<dbReference type="NCBIfam" id="TIGR01695">
    <property type="entry name" value="murJ_mviN"/>
    <property type="match status" value="1"/>
</dbReference>
<feature type="transmembrane region" description="Helical" evidence="8">
    <location>
        <begin position="332"/>
        <end position="357"/>
    </location>
</feature>
<evidence type="ECO:0000256" key="3">
    <source>
        <dbReference type="ARBA" id="ARBA00022692"/>
    </source>
</evidence>
<dbReference type="HAMAP" id="MF_02078">
    <property type="entry name" value="MurJ_MviN"/>
    <property type="match status" value="1"/>
</dbReference>
<evidence type="ECO:0000256" key="7">
    <source>
        <dbReference type="ARBA" id="ARBA00023136"/>
    </source>
</evidence>
<dbReference type="GO" id="GO:0034204">
    <property type="term" value="P:lipid translocation"/>
    <property type="evidence" value="ECO:0007669"/>
    <property type="project" value="TreeGrafter"/>
</dbReference>
<dbReference type="PANTHER" id="PTHR47019">
    <property type="entry name" value="LIPID II FLIPPASE MURJ"/>
    <property type="match status" value="1"/>
</dbReference>
<evidence type="ECO:0000256" key="5">
    <source>
        <dbReference type="ARBA" id="ARBA00022984"/>
    </source>
</evidence>
<keyword evidence="7 8" id="KW-0472">Membrane</keyword>
<feature type="transmembrane region" description="Helical" evidence="8">
    <location>
        <begin position="182"/>
        <end position="201"/>
    </location>
</feature>
<dbReference type="PIRSF" id="PIRSF002869">
    <property type="entry name" value="MviN"/>
    <property type="match status" value="1"/>
</dbReference>
<dbReference type="Proteomes" id="UP000809273">
    <property type="component" value="Unassembled WGS sequence"/>
</dbReference>
<dbReference type="GO" id="GO:0071555">
    <property type="term" value="P:cell wall organization"/>
    <property type="evidence" value="ECO:0007669"/>
    <property type="project" value="UniProtKB-UniRule"/>
</dbReference>
<reference evidence="10" key="1">
    <citation type="journal article" date="2021" name="Environ. Microbiol.">
        <title>Genomic characterization of three novel Desulfobacterota classes expand the metabolic and phylogenetic diversity of the phylum.</title>
        <authorList>
            <person name="Murphy C.L."/>
            <person name="Biggerstaff J."/>
            <person name="Eichhorn A."/>
            <person name="Ewing E."/>
            <person name="Shahan R."/>
            <person name="Soriano D."/>
            <person name="Stewart S."/>
            <person name="VanMol K."/>
            <person name="Walker R."/>
            <person name="Walters P."/>
            <person name="Elshahed M.S."/>
            <person name="Youssef N.H."/>
        </authorList>
    </citation>
    <scope>NUCLEOTIDE SEQUENCE</scope>
    <source>
        <strain evidence="10">Zod_Metabat.24</strain>
    </source>
</reference>
<accession>A0A9D8KA00</accession>
<proteinExistence type="inferred from homology"/>